<dbReference type="EMBL" id="KP211832">
    <property type="protein sequence ID" value="ANV79435.1"/>
    <property type="molecule type" value="Genomic_DNA"/>
</dbReference>
<organism evidence="7">
    <name type="scientific">uncultured Poseidoniia archaeon</name>
    <dbReference type="NCBI Taxonomy" id="1697135"/>
    <lineage>
        <taxon>Archaea</taxon>
        <taxon>Methanobacteriati</taxon>
        <taxon>Thermoplasmatota</taxon>
        <taxon>Candidatus Poseidoniia</taxon>
        <taxon>environmental samples</taxon>
    </lineage>
</organism>
<dbReference type="GO" id="GO:0004733">
    <property type="term" value="F:pyridoxamine phosphate oxidase activity"/>
    <property type="evidence" value="ECO:0007669"/>
    <property type="project" value="InterPro"/>
</dbReference>
<evidence type="ECO:0000256" key="1">
    <source>
        <dbReference type="ARBA" id="ARBA00001917"/>
    </source>
</evidence>
<keyword evidence="2" id="KW-0285">Flavoprotein</keyword>
<dbReference type="SUPFAM" id="SSF50475">
    <property type="entry name" value="FMN-binding split barrel"/>
    <property type="match status" value="1"/>
</dbReference>
<keyword evidence="4" id="KW-0560">Oxidoreductase</keyword>
<feature type="domain" description="Pyridoxine 5'-phosphate oxidase dimerisation C-terminal" evidence="6">
    <location>
        <begin position="170"/>
        <end position="210"/>
    </location>
</feature>
<reference evidence="7" key="1">
    <citation type="submission" date="2014-11" db="EMBL/GenBank/DDBJ databases">
        <authorList>
            <person name="Zhu J."/>
            <person name="Qi W."/>
            <person name="Song R."/>
        </authorList>
    </citation>
    <scope>NUCLEOTIDE SEQUENCE</scope>
</reference>
<dbReference type="Pfam" id="PF10590">
    <property type="entry name" value="PNP_phzG_C"/>
    <property type="match status" value="1"/>
</dbReference>
<dbReference type="PIRSF" id="PIRSF000190">
    <property type="entry name" value="Pyd_amn-ph_oxd"/>
    <property type="match status" value="1"/>
</dbReference>
<keyword evidence="3" id="KW-0288">FMN</keyword>
<sequence>MVREIRVDYRDGGPITVPNANKPLELLKDWIKEAVDNNLIEANAMCLSTISKDGFPRSRMVLLKHINDSEIGFFTNLESDKAHDIEYNENVAVTFFWPSLEKQVRILGKASEFSREIVFDYHNSRPRLSQIAAYTSFQSKELESIGKLDDEFRATEEKFKDQEIPLPNRWGGYKIIIHSIEYWSGRPSRLHERVSLKFINNEWIEKRLYP</sequence>
<dbReference type="Gene3D" id="2.30.110.10">
    <property type="entry name" value="Electron Transport, Fmn-binding Protein, Chain A"/>
    <property type="match status" value="1"/>
</dbReference>
<comment type="cofactor">
    <cofactor evidence="1">
        <name>FMN</name>
        <dbReference type="ChEBI" id="CHEBI:58210"/>
    </cofactor>
</comment>
<evidence type="ECO:0000259" key="5">
    <source>
        <dbReference type="Pfam" id="PF01243"/>
    </source>
</evidence>
<dbReference type="PANTHER" id="PTHR10851">
    <property type="entry name" value="PYRIDOXINE-5-PHOSPHATE OXIDASE"/>
    <property type="match status" value="1"/>
</dbReference>
<dbReference type="PANTHER" id="PTHR10851:SF0">
    <property type="entry name" value="PYRIDOXINE-5'-PHOSPHATE OXIDASE"/>
    <property type="match status" value="1"/>
</dbReference>
<dbReference type="GO" id="GO:0008615">
    <property type="term" value="P:pyridoxine biosynthetic process"/>
    <property type="evidence" value="ECO:0007669"/>
    <property type="project" value="InterPro"/>
</dbReference>
<protein>
    <recommendedName>
        <fullName evidence="8">Pyridoxamine 5'-phosphate oxidase</fullName>
    </recommendedName>
</protein>
<evidence type="ECO:0008006" key="8">
    <source>
        <dbReference type="Google" id="ProtNLM"/>
    </source>
</evidence>
<name>A0A1B1TAZ6_9ARCH</name>
<dbReference type="NCBIfam" id="TIGR00558">
    <property type="entry name" value="pdxH"/>
    <property type="match status" value="1"/>
</dbReference>
<feature type="domain" description="Pyridoxamine 5'-phosphate oxidase N-terminal" evidence="5">
    <location>
        <begin position="31"/>
        <end position="142"/>
    </location>
</feature>
<dbReference type="InterPro" id="IPR000659">
    <property type="entry name" value="Pyridox_Oxase"/>
</dbReference>
<dbReference type="InterPro" id="IPR011576">
    <property type="entry name" value="Pyridox_Oxase_N"/>
</dbReference>
<dbReference type="Pfam" id="PF01243">
    <property type="entry name" value="PNPOx_N"/>
    <property type="match status" value="1"/>
</dbReference>
<dbReference type="GO" id="GO:0010181">
    <property type="term" value="F:FMN binding"/>
    <property type="evidence" value="ECO:0007669"/>
    <property type="project" value="InterPro"/>
</dbReference>
<evidence type="ECO:0000313" key="7">
    <source>
        <dbReference type="EMBL" id="ANV79435.1"/>
    </source>
</evidence>
<reference evidence="7" key="2">
    <citation type="journal article" date="2015" name="ISME J.">
        <title>A new class of marine Euryarchaeota group II from the Mediterranean deep chlorophyll maximum.</title>
        <authorList>
            <person name="Martin-Cuadrado A.B."/>
            <person name="Garcia-Heredia I."/>
            <person name="Molto A.G."/>
            <person name="Lopez-Ubeda R."/>
            <person name="Kimes N."/>
            <person name="Lopez-Garcia P."/>
            <person name="Moreira D."/>
            <person name="Rodriguez-Valera F."/>
        </authorList>
    </citation>
    <scope>NUCLEOTIDE SEQUENCE</scope>
</reference>
<dbReference type="AlphaFoldDB" id="A0A1B1TAZ6"/>
<dbReference type="NCBIfam" id="NF004231">
    <property type="entry name" value="PRK05679.1"/>
    <property type="match status" value="1"/>
</dbReference>
<evidence type="ECO:0000259" key="6">
    <source>
        <dbReference type="Pfam" id="PF10590"/>
    </source>
</evidence>
<proteinExistence type="predicted"/>
<evidence type="ECO:0000256" key="2">
    <source>
        <dbReference type="ARBA" id="ARBA00022630"/>
    </source>
</evidence>
<accession>A0A1B1TAZ6</accession>
<dbReference type="InterPro" id="IPR019576">
    <property type="entry name" value="Pyridoxamine_oxidase_dimer_C"/>
</dbReference>
<evidence type="ECO:0000256" key="3">
    <source>
        <dbReference type="ARBA" id="ARBA00022643"/>
    </source>
</evidence>
<evidence type="ECO:0000256" key="4">
    <source>
        <dbReference type="ARBA" id="ARBA00023002"/>
    </source>
</evidence>
<dbReference type="InterPro" id="IPR012349">
    <property type="entry name" value="Split_barrel_FMN-bd"/>
</dbReference>